<name>A0A2J6QWK8_HYAVF</name>
<dbReference type="AlphaFoldDB" id="A0A2J6QWK8"/>
<dbReference type="InterPro" id="IPR000182">
    <property type="entry name" value="GNAT_dom"/>
</dbReference>
<dbReference type="Gene3D" id="3.40.630.30">
    <property type="match status" value="1"/>
</dbReference>
<feature type="compositionally biased region" description="Polar residues" evidence="1">
    <location>
        <begin position="259"/>
        <end position="272"/>
    </location>
</feature>
<dbReference type="OrthoDB" id="10517334at2759"/>
<proteinExistence type="predicted"/>
<dbReference type="InterPro" id="IPR016181">
    <property type="entry name" value="Acyl_CoA_acyltransferase"/>
</dbReference>
<dbReference type="EMBL" id="KZ613966">
    <property type="protein sequence ID" value="PMD30656.1"/>
    <property type="molecule type" value="Genomic_DNA"/>
</dbReference>
<protein>
    <recommendedName>
        <fullName evidence="2">N-acetyltransferase domain-containing protein</fullName>
    </recommendedName>
</protein>
<feature type="domain" description="N-acetyltransferase" evidence="2">
    <location>
        <begin position="25"/>
        <end position="190"/>
    </location>
</feature>
<dbReference type="SUPFAM" id="SSF55729">
    <property type="entry name" value="Acyl-CoA N-acyltransferases (Nat)"/>
    <property type="match status" value="1"/>
</dbReference>
<dbReference type="Pfam" id="PF13302">
    <property type="entry name" value="Acetyltransf_3"/>
    <property type="match status" value="1"/>
</dbReference>
<feature type="region of interest" description="Disordered" evidence="1">
    <location>
        <begin position="233"/>
        <end position="284"/>
    </location>
</feature>
<accession>A0A2J6QWK8</accession>
<dbReference type="GO" id="GO:0016747">
    <property type="term" value="F:acyltransferase activity, transferring groups other than amino-acyl groups"/>
    <property type="evidence" value="ECO:0007669"/>
    <property type="project" value="InterPro"/>
</dbReference>
<evidence type="ECO:0000313" key="3">
    <source>
        <dbReference type="EMBL" id="PMD30656.1"/>
    </source>
</evidence>
<organism evidence="3 4">
    <name type="scientific">Hyaloscypha variabilis (strain UAMH 11265 / GT02V1 / F)</name>
    <name type="common">Meliniomyces variabilis</name>
    <dbReference type="NCBI Taxonomy" id="1149755"/>
    <lineage>
        <taxon>Eukaryota</taxon>
        <taxon>Fungi</taxon>
        <taxon>Dikarya</taxon>
        <taxon>Ascomycota</taxon>
        <taxon>Pezizomycotina</taxon>
        <taxon>Leotiomycetes</taxon>
        <taxon>Helotiales</taxon>
        <taxon>Hyaloscyphaceae</taxon>
        <taxon>Hyaloscypha</taxon>
        <taxon>Hyaloscypha variabilis</taxon>
    </lineage>
</organism>
<evidence type="ECO:0000256" key="1">
    <source>
        <dbReference type="SAM" id="MobiDB-lite"/>
    </source>
</evidence>
<evidence type="ECO:0000313" key="4">
    <source>
        <dbReference type="Proteomes" id="UP000235786"/>
    </source>
</evidence>
<gene>
    <name evidence="3" type="ORF">L207DRAFT_537865</name>
</gene>
<evidence type="ECO:0000259" key="2">
    <source>
        <dbReference type="Pfam" id="PF13302"/>
    </source>
</evidence>
<keyword evidence="4" id="KW-1185">Reference proteome</keyword>
<reference evidence="3 4" key="1">
    <citation type="submission" date="2016-04" db="EMBL/GenBank/DDBJ databases">
        <title>A degradative enzymes factory behind the ericoid mycorrhizal symbiosis.</title>
        <authorList>
            <consortium name="DOE Joint Genome Institute"/>
            <person name="Martino E."/>
            <person name="Morin E."/>
            <person name="Grelet G."/>
            <person name="Kuo A."/>
            <person name="Kohler A."/>
            <person name="Daghino S."/>
            <person name="Barry K."/>
            <person name="Choi C."/>
            <person name="Cichocki N."/>
            <person name="Clum A."/>
            <person name="Copeland A."/>
            <person name="Hainaut M."/>
            <person name="Haridas S."/>
            <person name="Labutti K."/>
            <person name="Lindquist E."/>
            <person name="Lipzen A."/>
            <person name="Khouja H.-R."/>
            <person name="Murat C."/>
            <person name="Ohm R."/>
            <person name="Olson A."/>
            <person name="Spatafora J."/>
            <person name="Veneault-Fourrey C."/>
            <person name="Henrissat B."/>
            <person name="Grigoriev I."/>
            <person name="Martin F."/>
            <person name="Perotto S."/>
        </authorList>
    </citation>
    <scope>NUCLEOTIDE SEQUENCE [LARGE SCALE GENOMIC DNA]</scope>
    <source>
        <strain evidence="3 4">F</strain>
    </source>
</reference>
<feature type="compositionally biased region" description="Basic and acidic residues" evidence="1">
    <location>
        <begin position="274"/>
        <end position="284"/>
    </location>
</feature>
<sequence length="284" mass="31943">MAHLPDLGEIAAGEHGFETNNGEGRLILRSIQPEEIQIYHTIRSDPQNNQFNAYPDYEIGVDKLEQVLTPKWRHDVPIFQLFVILKAKKGYWPQKLVVKEGTVVGAVEVNMAASKNANHHHTALVGIVIHHLFANERYGKEALIAVLDYAFLSKVGLEHGTHATGLKLDEVVLDTESQNVNFVSRMASLGLGELQKKSTREDKDHPQVKYLIWTVEKAFWEAKRGIVQMGWMPSHRRKLPPGGTTSVKTLHQGPEHQYSKPSGSHSGHQTEYQLPKEGHHQGQN</sequence>
<dbReference type="Proteomes" id="UP000235786">
    <property type="component" value="Unassembled WGS sequence"/>
</dbReference>